<dbReference type="STRING" id="1471761.B0W44_12225"/>
<dbReference type="InterPro" id="IPR000383">
    <property type="entry name" value="Xaa-Pro-like_dom"/>
</dbReference>
<dbReference type="SUPFAM" id="SSF49785">
    <property type="entry name" value="Galactose-binding domain-like"/>
    <property type="match status" value="1"/>
</dbReference>
<feature type="signal peptide" evidence="3">
    <location>
        <begin position="1"/>
        <end position="22"/>
    </location>
</feature>
<feature type="chain" id="PRO_5038817345" description="Xaa-Pro dipeptidyl-peptidase C-terminal domain-containing protein" evidence="3">
    <location>
        <begin position="23"/>
        <end position="661"/>
    </location>
</feature>
<proteinExistence type="predicted"/>
<dbReference type="PANTHER" id="PTHR43056">
    <property type="entry name" value="PEPTIDASE S9 PROLYL OLIGOPEPTIDASE"/>
    <property type="match status" value="1"/>
</dbReference>
<dbReference type="InterPro" id="IPR005674">
    <property type="entry name" value="CocE/Ser_esterase"/>
</dbReference>
<feature type="region of interest" description="Disordered" evidence="2">
    <location>
        <begin position="40"/>
        <end position="64"/>
    </location>
</feature>
<evidence type="ECO:0000256" key="3">
    <source>
        <dbReference type="SAM" id="SignalP"/>
    </source>
</evidence>
<feature type="domain" description="Xaa-Pro dipeptidyl-peptidase C-terminal" evidence="4">
    <location>
        <begin position="316"/>
        <end position="561"/>
    </location>
</feature>
<dbReference type="Gene3D" id="3.40.50.1820">
    <property type="entry name" value="alpha/beta hydrolase"/>
    <property type="match status" value="1"/>
</dbReference>
<dbReference type="Gene3D" id="2.60.120.260">
    <property type="entry name" value="Galactose-binding domain-like"/>
    <property type="match status" value="1"/>
</dbReference>
<name>A0A1U9K8R3_9BACL</name>
<organism evidence="5 6">
    <name type="scientific">Novibacillus thermophilus</name>
    <dbReference type="NCBI Taxonomy" id="1471761"/>
    <lineage>
        <taxon>Bacteria</taxon>
        <taxon>Bacillati</taxon>
        <taxon>Bacillota</taxon>
        <taxon>Bacilli</taxon>
        <taxon>Bacillales</taxon>
        <taxon>Thermoactinomycetaceae</taxon>
        <taxon>Novibacillus</taxon>
    </lineage>
</organism>
<dbReference type="Pfam" id="PF08530">
    <property type="entry name" value="PepX_C"/>
    <property type="match status" value="1"/>
</dbReference>
<dbReference type="PANTHER" id="PTHR43056:SF10">
    <property type="entry name" value="COCE_NOND FAMILY, PUTATIVE (AFU_ORTHOLOGUE AFUA_7G00600)-RELATED"/>
    <property type="match status" value="1"/>
</dbReference>
<accession>A0A1U9K8R3</accession>
<dbReference type="Pfam" id="PF02129">
    <property type="entry name" value="Peptidase_S15"/>
    <property type="match status" value="2"/>
</dbReference>
<sequence length="661" mass="73460">MGRKKYFSALLMLLLFVSTTLGHSMFDNTAEAFEEVQVDGPKGVGTENRNWVTEPETPPTSSERYPVTVYEDVTIPMRDGVKLKGRLFVPDLPDGPGPCVLYPNGYGHGSPDSGENRIPRDLAERGYASLHVSMRGSGTSEGEGNLYNKYGEDGYDLVEWMADQPWCNGKVGTIGSSLRGINQWLIAKELPPSLKAISPIIACGDCYHYLWYPGGMLPGPGRVARGEPEYPSAIQHRNFDDWWRERSTLTEDLEAIASHDIAALISGGWNDYISPGNVHAFKEYSAAGGISKMIMGPGAHGSVTGLLPYDFETYQVLWFDRYLKGIDNGIDEEDNVLIYVQGPNQWRFEKAWPIPDTRTVKMYLSEQKSGSIESKNDGSFRSIPSWERSESANYEYSPESGPFLHTMLDSSSGRLKIDQTPYEEQTVTWTTSPLLDATEVTGTMTLDIWAETNAEDIDFVVQISDVAPDGTSTAVTAGYLNAPRSKSRSHPLPLVPGKIEHYQIEILPTSYVFKEGHRIRLSIAGGTKEHPEQRAPQGPGLNPNEASVKIYQDENHPSSLEIPVIGTAVPPLDPGSATDMITVVEHFKEEGEIANDAAFRSLQTHLTAVGHYENRGLTEKAVHHMKSFKLLLEHQNKNGWISEKAYNILKRDADYLIKKWQ</sequence>
<dbReference type="AlphaFoldDB" id="A0A1U9K8R3"/>
<dbReference type="NCBIfam" id="TIGR00976">
    <property type="entry name" value="CocE_NonD"/>
    <property type="match status" value="2"/>
</dbReference>
<keyword evidence="3" id="KW-0732">Signal</keyword>
<dbReference type="KEGG" id="ntr:B0W44_12225"/>
<evidence type="ECO:0000313" key="5">
    <source>
        <dbReference type="EMBL" id="AQS56411.1"/>
    </source>
</evidence>
<dbReference type="SUPFAM" id="SSF53474">
    <property type="entry name" value="alpha/beta-Hydrolases"/>
    <property type="match status" value="1"/>
</dbReference>
<evidence type="ECO:0000259" key="4">
    <source>
        <dbReference type="SMART" id="SM00939"/>
    </source>
</evidence>
<dbReference type="Pfam" id="PF22888">
    <property type="entry name" value="FIMAH"/>
    <property type="match status" value="1"/>
</dbReference>
<dbReference type="SMART" id="SM00939">
    <property type="entry name" value="PepX_C"/>
    <property type="match status" value="1"/>
</dbReference>
<dbReference type="EMBL" id="CP019699">
    <property type="protein sequence ID" value="AQS56411.1"/>
    <property type="molecule type" value="Genomic_DNA"/>
</dbReference>
<gene>
    <name evidence="5" type="ORF">B0W44_12225</name>
</gene>
<dbReference type="InterPro" id="IPR008979">
    <property type="entry name" value="Galactose-bd-like_sf"/>
</dbReference>
<dbReference type="GO" id="GO:0008239">
    <property type="term" value="F:dipeptidyl-peptidase activity"/>
    <property type="evidence" value="ECO:0007669"/>
    <property type="project" value="InterPro"/>
</dbReference>
<reference evidence="5 6" key="1">
    <citation type="journal article" date="2015" name="Int. J. Syst. Evol. Microbiol.">
        <title>Novibacillus thermophilus gen. nov., sp. nov., a Gram-staining-negative and moderately thermophilic member of the family Thermoactinomycetaceae.</title>
        <authorList>
            <person name="Yang G."/>
            <person name="Chen J."/>
            <person name="Zhou S."/>
        </authorList>
    </citation>
    <scope>NUCLEOTIDE SEQUENCE [LARGE SCALE GENOMIC DNA]</scope>
    <source>
        <strain evidence="5 6">SG-1</strain>
    </source>
</reference>
<protein>
    <recommendedName>
        <fullName evidence="4">Xaa-Pro dipeptidyl-peptidase C-terminal domain-containing protein</fullName>
    </recommendedName>
</protein>
<dbReference type="InterPro" id="IPR029058">
    <property type="entry name" value="AB_hydrolase_fold"/>
</dbReference>
<evidence type="ECO:0000313" key="6">
    <source>
        <dbReference type="Proteomes" id="UP000188603"/>
    </source>
</evidence>
<evidence type="ECO:0000256" key="1">
    <source>
        <dbReference type="ARBA" id="ARBA00022801"/>
    </source>
</evidence>
<keyword evidence="6" id="KW-1185">Reference proteome</keyword>
<dbReference type="InterPro" id="IPR054470">
    <property type="entry name" value="FIMAH_dom"/>
</dbReference>
<dbReference type="Proteomes" id="UP000188603">
    <property type="component" value="Chromosome"/>
</dbReference>
<dbReference type="InterPro" id="IPR013736">
    <property type="entry name" value="Xaa-Pro_dipept_C"/>
</dbReference>
<evidence type="ECO:0000256" key="2">
    <source>
        <dbReference type="SAM" id="MobiDB-lite"/>
    </source>
</evidence>
<feature type="region of interest" description="Disordered" evidence="2">
    <location>
        <begin position="524"/>
        <end position="545"/>
    </location>
</feature>
<dbReference type="RefSeq" id="WP_169835558.1">
    <property type="nucleotide sequence ID" value="NZ_CP019699.1"/>
</dbReference>
<dbReference type="InterPro" id="IPR050585">
    <property type="entry name" value="Xaa-Pro_dipeptidyl-ppase/CocE"/>
</dbReference>
<keyword evidence="1" id="KW-0378">Hydrolase</keyword>